<accession>C1DEZ8</accession>
<dbReference type="Proteomes" id="UP000002424">
    <property type="component" value="Chromosome"/>
</dbReference>
<dbReference type="OrthoDB" id="7018318at2"/>
<dbReference type="EnsemblBacteria" id="ACO80327">
    <property type="protein sequence ID" value="ACO80327"/>
    <property type="gene ID" value="Avin_41990"/>
</dbReference>
<dbReference type="InterPro" id="IPR008775">
    <property type="entry name" value="Phytyl_CoA_dOase-like"/>
</dbReference>
<keyword evidence="1" id="KW-0223">Dioxygenase</keyword>
<dbReference type="PANTHER" id="PTHR20883">
    <property type="entry name" value="PHYTANOYL-COA DIOXYGENASE DOMAIN CONTAINING 1"/>
    <property type="match status" value="1"/>
</dbReference>
<keyword evidence="1" id="KW-0560">Oxidoreductase</keyword>
<dbReference type="GO" id="GO:0005506">
    <property type="term" value="F:iron ion binding"/>
    <property type="evidence" value="ECO:0007669"/>
    <property type="project" value="UniProtKB-ARBA"/>
</dbReference>
<dbReference type="STRING" id="322710.Avin_41990"/>
<dbReference type="PANTHER" id="PTHR20883:SF46">
    <property type="entry name" value="PHYTANOYL-COA HYDROXYLASE"/>
    <property type="match status" value="1"/>
</dbReference>
<organism evidence="1 2">
    <name type="scientific">Azotobacter vinelandii (strain DJ / ATCC BAA-1303)</name>
    <dbReference type="NCBI Taxonomy" id="322710"/>
    <lineage>
        <taxon>Bacteria</taxon>
        <taxon>Pseudomonadati</taxon>
        <taxon>Pseudomonadota</taxon>
        <taxon>Gammaproteobacteria</taxon>
        <taxon>Pseudomonadales</taxon>
        <taxon>Pseudomonadaceae</taxon>
        <taxon>Azotobacter</taxon>
    </lineage>
</organism>
<dbReference type="Pfam" id="PF05721">
    <property type="entry name" value="PhyH"/>
    <property type="match status" value="1"/>
</dbReference>
<dbReference type="HOGENOM" id="CLU_1118386_0_0_6"/>
<evidence type="ECO:0000313" key="1">
    <source>
        <dbReference type="EMBL" id="ACO80327.1"/>
    </source>
</evidence>
<dbReference type="KEGG" id="avn:Avin_41990"/>
<protein>
    <submittedName>
        <fullName evidence="1">Phytanoyl-CoA dioxygenase</fullName>
    </submittedName>
</protein>
<dbReference type="SUPFAM" id="SSF51197">
    <property type="entry name" value="Clavaminate synthase-like"/>
    <property type="match status" value="1"/>
</dbReference>
<evidence type="ECO:0000313" key="2">
    <source>
        <dbReference type="Proteomes" id="UP000002424"/>
    </source>
</evidence>
<dbReference type="GeneID" id="88187117"/>
<dbReference type="AlphaFoldDB" id="C1DEZ8"/>
<dbReference type="Gene3D" id="2.60.120.620">
    <property type="entry name" value="q2cbj1_9rhob like domain"/>
    <property type="match status" value="1"/>
</dbReference>
<keyword evidence="2" id="KW-1185">Reference proteome</keyword>
<dbReference type="RefSeq" id="WP_012702695.1">
    <property type="nucleotide sequence ID" value="NC_012560.1"/>
</dbReference>
<dbReference type="EMBL" id="CP001157">
    <property type="protein sequence ID" value="ACO80327.1"/>
    <property type="molecule type" value="Genomic_DNA"/>
</dbReference>
<reference evidence="1 2" key="1">
    <citation type="journal article" date="2009" name="J. Bacteriol.">
        <title>Genome sequence of Azotobacter vinelandii, an obligate aerobe specialized to support diverse anaerobic metabolic processes.</title>
        <authorList>
            <person name="Setubal J.C."/>
            <person name="dos Santos P."/>
            <person name="Goldman B.S."/>
            <person name="Ertesvag H."/>
            <person name="Espin G."/>
            <person name="Rubio L.M."/>
            <person name="Valla S."/>
            <person name="Almeida N.F."/>
            <person name="Balasubramanian D."/>
            <person name="Cromes L."/>
            <person name="Curatti L."/>
            <person name="Du Z."/>
            <person name="Godsy E."/>
            <person name="Goodner B."/>
            <person name="Hellner-Burris K."/>
            <person name="Hernandez J.A."/>
            <person name="Houmiel K."/>
            <person name="Imperial J."/>
            <person name="Kennedy C."/>
            <person name="Larson T.J."/>
            <person name="Latreille P."/>
            <person name="Ligon L.S."/>
            <person name="Lu J."/>
            <person name="Maerk M."/>
            <person name="Miller N.M."/>
            <person name="Norton S."/>
            <person name="O'Carroll I.P."/>
            <person name="Paulsen I."/>
            <person name="Raulfs E.C."/>
            <person name="Roemer R."/>
            <person name="Rosser J."/>
            <person name="Segura D."/>
            <person name="Slater S."/>
            <person name="Stricklin S.L."/>
            <person name="Studholme D.J."/>
            <person name="Sun J."/>
            <person name="Viana C.J."/>
            <person name="Wallin E."/>
            <person name="Wang B."/>
            <person name="Wheeler C."/>
            <person name="Zhu H."/>
            <person name="Dean D.R."/>
            <person name="Dixon R."/>
            <person name="Wood D."/>
        </authorList>
    </citation>
    <scope>NUCLEOTIDE SEQUENCE [LARGE SCALE GENOMIC DNA]</scope>
    <source>
        <strain evidence="2">DJ / ATCC BAA-1303</strain>
    </source>
</reference>
<proteinExistence type="predicted"/>
<dbReference type="eggNOG" id="COG5285">
    <property type="taxonomic scope" value="Bacteria"/>
</dbReference>
<name>C1DEZ8_AZOVD</name>
<gene>
    <name evidence="1" type="ordered locus">Avin_41990</name>
</gene>
<dbReference type="GO" id="GO:0016706">
    <property type="term" value="F:2-oxoglutarate-dependent dioxygenase activity"/>
    <property type="evidence" value="ECO:0007669"/>
    <property type="project" value="UniProtKB-ARBA"/>
</dbReference>
<sequence>MNFAEQGFTLLRDLLSHDELDLARTLADATISRYRSRETSVVSGSVSIADVTRQHPARNPDIRAEAFGNEPFIIGDILSLEPCFSLLLRKPEIWTNAADLLGYPMGEVVLHMSNITRKPAGIGPAIGWHRDCTNTYFASDDERTIRMLLPLQEMSSRNGGTAVLSGSHLHMESTPQDLSAAICPVVSPGSALVIDSKVLHGGTPNRSELDRDVIILQFGVRSSPLRHRAEECLSLCGLDEVVRFAGSL</sequence>